<dbReference type="Gene3D" id="3.40.50.880">
    <property type="match status" value="1"/>
</dbReference>
<dbReference type="InterPro" id="IPR050325">
    <property type="entry name" value="Prot/Nucl_acid_deglycase"/>
</dbReference>
<evidence type="ECO:0000259" key="1">
    <source>
        <dbReference type="Pfam" id="PF01965"/>
    </source>
</evidence>
<dbReference type="PANTHER" id="PTHR48094">
    <property type="entry name" value="PROTEIN/NUCLEIC ACID DEGLYCASE DJ-1-RELATED"/>
    <property type="match status" value="1"/>
</dbReference>
<evidence type="ECO:0000313" key="2">
    <source>
        <dbReference type="EMBL" id="CUQ88521.1"/>
    </source>
</evidence>
<reference evidence="3" key="2">
    <citation type="submission" date="2023-01" db="EMBL/GenBank/DDBJ databases">
        <title>Human gut microbiome strain richness.</title>
        <authorList>
            <person name="Chen-Liaw A."/>
        </authorList>
    </citation>
    <scope>NUCLEOTIDE SEQUENCE</scope>
    <source>
        <strain evidence="3">1001283st1_G1_1001283B150217_161031</strain>
    </source>
</reference>
<dbReference type="EMBL" id="JAQLXW010000001">
    <property type="protein sequence ID" value="MDB8002699.1"/>
    <property type="molecule type" value="Genomic_DNA"/>
</dbReference>
<organism evidence="2 4">
    <name type="scientific">[Eubacterium] siraeum</name>
    <dbReference type="NCBI Taxonomy" id="39492"/>
    <lineage>
        <taxon>Bacteria</taxon>
        <taxon>Bacillati</taxon>
        <taxon>Bacillota</taxon>
        <taxon>Clostridia</taxon>
        <taxon>Eubacteriales</taxon>
        <taxon>Oscillospiraceae</taxon>
        <taxon>Oscillospiraceae incertae sedis</taxon>
    </lineage>
</organism>
<gene>
    <name evidence="2" type="primary">yajL</name>
    <name evidence="2" type="ORF">ERS852540_01733</name>
    <name evidence="3" type="ORF">PNE09_01320</name>
</gene>
<dbReference type="InterPro" id="IPR006287">
    <property type="entry name" value="DJ-1"/>
</dbReference>
<evidence type="ECO:0000313" key="4">
    <source>
        <dbReference type="Proteomes" id="UP000095662"/>
    </source>
</evidence>
<dbReference type="InterPro" id="IPR002818">
    <property type="entry name" value="DJ-1/PfpI"/>
</dbReference>
<dbReference type="PANTHER" id="PTHR48094:SF12">
    <property type="entry name" value="PARKINSON DISEASE PROTEIN 7 HOMOLOG"/>
    <property type="match status" value="1"/>
</dbReference>
<dbReference type="AlphaFoldDB" id="A0A174ZXC2"/>
<protein>
    <submittedName>
        <fullName evidence="2">Chaperone protein YajL</fullName>
    </submittedName>
    <submittedName>
        <fullName evidence="3">DJ-1/PfpI family protein</fullName>
    </submittedName>
</protein>
<dbReference type="GO" id="GO:0005737">
    <property type="term" value="C:cytoplasm"/>
    <property type="evidence" value="ECO:0007669"/>
    <property type="project" value="TreeGrafter"/>
</dbReference>
<sequence length="180" mass="18589">MIYVFLADGFEETEAIAPIDILKRFGKEVVTVGIGGGKITGAHGITVIADITDSDVIMTDKVEMIVLPGGMPGTLNLEKSPVVQAAIKFCADNKKAIGAICAAPSIIGKLGLLKGKKATCFPGFEQFLEGAMFTGDLVNIDDNIVTAKGAGAAVEFGLALGALLCGEGKAEKTAKSLQCR</sequence>
<reference evidence="2 4" key="1">
    <citation type="submission" date="2015-09" db="EMBL/GenBank/DDBJ databases">
        <authorList>
            <consortium name="Pathogen Informatics"/>
        </authorList>
    </citation>
    <scope>NUCLEOTIDE SEQUENCE [LARGE SCALE GENOMIC DNA]</scope>
    <source>
        <strain evidence="2 4">2789STDY5834928</strain>
    </source>
</reference>
<accession>A0A174ZXC2</accession>
<dbReference type="NCBIfam" id="TIGR01383">
    <property type="entry name" value="not_thiJ"/>
    <property type="match status" value="1"/>
</dbReference>
<dbReference type="OrthoDB" id="9800516at2"/>
<dbReference type="STRING" id="39492.ERS852540_01733"/>
<dbReference type="SUPFAM" id="SSF52317">
    <property type="entry name" value="Class I glutamine amidotransferase-like"/>
    <property type="match status" value="1"/>
</dbReference>
<dbReference type="EMBL" id="CZBY01000014">
    <property type="protein sequence ID" value="CUQ88521.1"/>
    <property type="molecule type" value="Genomic_DNA"/>
</dbReference>
<dbReference type="Pfam" id="PF01965">
    <property type="entry name" value="DJ-1_PfpI"/>
    <property type="match status" value="1"/>
</dbReference>
<dbReference type="Proteomes" id="UP000095662">
    <property type="component" value="Unassembled WGS sequence"/>
</dbReference>
<dbReference type="CDD" id="cd03135">
    <property type="entry name" value="GATase1_DJ-1"/>
    <property type="match status" value="1"/>
</dbReference>
<name>A0A174ZXC2_9FIRM</name>
<dbReference type="Proteomes" id="UP001210809">
    <property type="component" value="Unassembled WGS sequence"/>
</dbReference>
<dbReference type="InterPro" id="IPR029062">
    <property type="entry name" value="Class_I_gatase-like"/>
</dbReference>
<feature type="domain" description="DJ-1/PfpI" evidence="1">
    <location>
        <begin position="2"/>
        <end position="160"/>
    </location>
</feature>
<proteinExistence type="predicted"/>
<evidence type="ECO:0000313" key="3">
    <source>
        <dbReference type="EMBL" id="MDB8002699.1"/>
    </source>
</evidence>